<evidence type="ECO:0000313" key="2">
    <source>
        <dbReference type="EMBL" id="OMH78648.1"/>
    </source>
</evidence>
<accession>A0A1R1PCF0</accession>
<reference evidence="3" key="1">
    <citation type="submission" date="2017-01" db="EMBL/GenBank/DDBJ databases">
        <authorList>
            <person name="Wang Y."/>
            <person name="White M."/>
            <person name="Kvist S."/>
            <person name="Moncalvo J.-M."/>
        </authorList>
    </citation>
    <scope>NUCLEOTIDE SEQUENCE [LARGE SCALE GENOMIC DNA]</scope>
    <source>
        <strain evidence="3">COL-18-3</strain>
    </source>
</reference>
<proteinExistence type="predicted"/>
<feature type="compositionally biased region" description="Low complexity" evidence="1">
    <location>
        <begin position="88"/>
        <end position="98"/>
    </location>
</feature>
<protein>
    <submittedName>
        <fullName evidence="2">Uncharacterized protein</fullName>
    </submittedName>
</protein>
<sequence length="120" mass="12387">MSMGNLARQSGSGEYVTGTRLGMADQVQSQRQLETDLDNTLKLIYGFLLVSKITAAGGAGGGNYPQSLGGTGAMTNPTIPSMGVRGGSASIDSSLSPSATPTTFSTVLAWQRAKDGRTRQ</sequence>
<gene>
    <name evidence="2" type="ORF">AX774_g7954</name>
</gene>
<name>A0A1R1PCF0_ZANCU</name>
<feature type="compositionally biased region" description="Polar residues" evidence="1">
    <location>
        <begin position="67"/>
        <end position="79"/>
    </location>
</feature>
<keyword evidence="3" id="KW-1185">Reference proteome</keyword>
<dbReference type="AlphaFoldDB" id="A0A1R1PCF0"/>
<dbReference type="Proteomes" id="UP000188320">
    <property type="component" value="Unassembled WGS sequence"/>
</dbReference>
<organism evidence="2 3">
    <name type="scientific">Zancudomyces culisetae</name>
    <name type="common">Gut fungus</name>
    <name type="synonym">Smittium culisetae</name>
    <dbReference type="NCBI Taxonomy" id="1213189"/>
    <lineage>
        <taxon>Eukaryota</taxon>
        <taxon>Fungi</taxon>
        <taxon>Fungi incertae sedis</taxon>
        <taxon>Zoopagomycota</taxon>
        <taxon>Kickxellomycotina</taxon>
        <taxon>Harpellomycetes</taxon>
        <taxon>Harpellales</taxon>
        <taxon>Legeriomycetaceae</taxon>
        <taxon>Zancudomyces</taxon>
    </lineage>
</organism>
<dbReference type="EMBL" id="LSSK01001870">
    <property type="protein sequence ID" value="OMH78648.1"/>
    <property type="molecule type" value="Genomic_DNA"/>
</dbReference>
<evidence type="ECO:0000256" key="1">
    <source>
        <dbReference type="SAM" id="MobiDB-lite"/>
    </source>
</evidence>
<evidence type="ECO:0000313" key="3">
    <source>
        <dbReference type="Proteomes" id="UP000188320"/>
    </source>
</evidence>
<comment type="caution">
    <text evidence="2">The sequence shown here is derived from an EMBL/GenBank/DDBJ whole genome shotgun (WGS) entry which is preliminary data.</text>
</comment>
<feature type="region of interest" description="Disordered" evidence="1">
    <location>
        <begin position="67"/>
        <end position="101"/>
    </location>
</feature>